<protein>
    <recommendedName>
        <fullName evidence="5">Glycosyltransferase 2-like domain-containing protein</fullName>
    </recommendedName>
</protein>
<sequence length="299" mass="35355">MHEVEKISFVILHYMALEETKECVESIINNIAYENYNIVIVDNNSPNGSGVNIQGYFVKNDKVKVILNKKNSGFAKGNNIGYVYAKEKLKSDFIILINNDTIIEQIDFIDVFLEFYKKESYYALGPDIVTFLDKEKHQNPVRINGIDRNELKRIIRNINIKYKIVKFIYKREYKKLFDIYLYFIEKLSKLRSNGKLDGNNVVRENVQLHGACIILSPLYIKSSSYAFYPETYMYMEEDIFYYLCKKNNFKIMYNPNLRIYHKEDVSTNMIVKSNIEKMLFILKHSKYSSKVLLDLMKEN</sequence>
<gene>
    <name evidence="6" type="ORF">CBU02nite_13970</name>
</gene>
<evidence type="ECO:0000256" key="3">
    <source>
        <dbReference type="ARBA" id="ARBA00022676"/>
    </source>
</evidence>
<organism evidence="6 7">
    <name type="scientific">Clostridium butyricum</name>
    <dbReference type="NCBI Taxonomy" id="1492"/>
    <lineage>
        <taxon>Bacteria</taxon>
        <taxon>Bacillati</taxon>
        <taxon>Bacillota</taxon>
        <taxon>Clostridia</taxon>
        <taxon>Eubacteriales</taxon>
        <taxon>Clostridiaceae</taxon>
        <taxon>Clostridium</taxon>
    </lineage>
</organism>
<comment type="caution">
    <text evidence="6">The sequence shown here is derived from an EMBL/GenBank/DDBJ whole genome shotgun (WGS) entry which is preliminary data.</text>
</comment>
<comment type="similarity">
    <text evidence="2">Belongs to the glycosyltransferase 2 family.</text>
</comment>
<dbReference type="InterPro" id="IPR001173">
    <property type="entry name" value="Glyco_trans_2-like"/>
</dbReference>
<dbReference type="Pfam" id="PF00535">
    <property type="entry name" value="Glycos_transf_2"/>
    <property type="match status" value="1"/>
</dbReference>
<proteinExistence type="inferred from homology"/>
<dbReference type="SUPFAM" id="SSF53448">
    <property type="entry name" value="Nucleotide-diphospho-sugar transferases"/>
    <property type="match status" value="1"/>
</dbReference>
<dbReference type="PANTHER" id="PTHR43179">
    <property type="entry name" value="RHAMNOSYLTRANSFERASE WBBL"/>
    <property type="match status" value="1"/>
</dbReference>
<evidence type="ECO:0000256" key="1">
    <source>
        <dbReference type="ARBA" id="ARBA00004776"/>
    </source>
</evidence>
<dbReference type="Gene3D" id="3.90.550.10">
    <property type="entry name" value="Spore Coat Polysaccharide Biosynthesis Protein SpsA, Chain A"/>
    <property type="match status" value="1"/>
</dbReference>
<keyword evidence="3" id="KW-0328">Glycosyltransferase</keyword>
<dbReference type="GO" id="GO:0016757">
    <property type="term" value="F:glycosyltransferase activity"/>
    <property type="evidence" value="ECO:0007669"/>
    <property type="project" value="UniProtKB-KW"/>
</dbReference>
<dbReference type="EMBL" id="BKBC01000014">
    <property type="protein sequence ID" value="GEQ20891.1"/>
    <property type="molecule type" value="Genomic_DNA"/>
</dbReference>
<dbReference type="Proteomes" id="UP000321089">
    <property type="component" value="Unassembled WGS sequence"/>
</dbReference>
<keyword evidence="4" id="KW-0808">Transferase</keyword>
<evidence type="ECO:0000259" key="5">
    <source>
        <dbReference type="Pfam" id="PF00535"/>
    </source>
</evidence>
<feature type="domain" description="Glycosyltransferase 2-like" evidence="5">
    <location>
        <begin position="8"/>
        <end position="165"/>
    </location>
</feature>
<evidence type="ECO:0000256" key="4">
    <source>
        <dbReference type="ARBA" id="ARBA00022679"/>
    </source>
</evidence>
<accession>A0A512TLG1</accession>
<dbReference type="RefSeq" id="WP_146868213.1">
    <property type="nucleotide sequence ID" value="NZ_BKBC01000014.1"/>
</dbReference>
<reference evidence="6 7" key="1">
    <citation type="submission" date="2019-07" db="EMBL/GenBank/DDBJ databases">
        <title>Whole genome shotgun sequence of Clostridium butyricum NBRC 3858.</title>
        <authorList>
            <person name="Hosoyama A."/>
            <person name="Uohara A."/>
            <person name="Ohji S."/>
            <person name="Ichikawa N."/>
        </authorList>
    </citation>
    <scope>NUCLEOTIDE SEQUENCE [LARGE SCALE GENOMIC DNA]</scope>
    <source>
        <strain evidence="6 7">NBRC 3858</strain>
    </source>
</reference>
<comment type="pathway">
    <text evidence="1">Cell wall biogenesis; cell wall polysaccharide biosynthesis.</text>
</comment>
<evidence type="ECO:0000256" key="2">
    <source>
        <dbReference type="ARBA" id="ARBA00006739"/>
    </source>
</evidence>
<dbReference type="PANTHER" id="PTHR43179:SF12">
    <property type="entry name" value="GALACTOFURANOSYLTRANSFERASE GLFT2"/>
    <property type="match status" value="1"/>
</dbReference>
<name>A0A512TLG1_CLOBU</name>
<dbReference type="AlphaFoldDB" id="A0A512TLG1"/>
<evidence type="ECO:0000313" key="6">
    <source>
        <dbReference type="EMBL" id="GEQ20891.1"/>
    </source>
</evidence>
<dbReference type="InterPro" id="IPR029044">
    <property type="entry name" value="Nucleotide-diphossugar_trans"/>
</dbReference>
<evidence type="ECO:0000313" key="7">
    <source>
        <dbReference type="Proteomes" id="UP000321089"/>
    </source>
</evidence>